<dbReference type="PANTHER" id="PTHR34934:SF1">
    <property type="entry name" value="FLAVIN-DEPENDENT THYMIDYLATE SYNTHASE"/>
    <property type="match status" value="1"/>
</dbReference>
<dbReference type="GO" id="GO:0050660">
    <property type="term" value="F:flavin adenine dinucleotide binding"/>
    <property type="evidence" value="ECO:0007669"/>
    <property type="project" value="InterPro"/>
</dbReference>
<dbReference type="InterPro" id="IPR003669">
    <property type="entry name" value="Thymidylate_synthase_ThyX"/>
</dbReference>
<dbReference type="GO" id="GO:0070402">
    <property type="term" value="F:NADPH binding"/>
    <property type="evidence" value="ECO:0007669"/>
    <property type="project" value="TreeGrafter"/>
</dbReference>
<dbReference type="NCBIfam" id="TIGR02170">
    <property type="entry name" value="thyX"/>
    <property type="match status" value="1"/>
</dbReference>
<evidence type="ECO:0000313" key="1">
    <source>
        <dbReference type="EMBL" id="QHS81395.1"/>
    </source>
</evidence>
<dbReference type="AlphaFoldDB" id="A0A6C0APY8"/>
<dbReference type="Gene3D" id="3.30.1360.170">
    <property type="match status" value="1"/>
</dbReference>
<dbReference type="SUPFAM" id="SSF69796">
    <property type="entry name" value="Thymidylate synthase-complementing protein Thy1"/>
    <property type="match status" value="1"/>
</dbReference>
<proteinExistence type="predicted"/>
<evidence type="ECO:0008006" key="2">
    <source>
        <dbReference type="Google" id="ProtNLM"/>
    </source>
</evidence>
<dbReference type="PANTHER" id="PTHR34934">
    <property type="entry name" value="FLAVIN-DEPENDENT THYMIDYLATE SYNTHASE"/>
    <property type="match status" value="1"/>
</dbReference>
<reference evidence="1" key="1">
    <citation type="journal article" date="2020" name="Nature">
        <title>Giant virus diversity and host interactions through global metagenomics.</title>
        <authorList>
            <person name="Schulz F."/>
            <person name="Roux S."/>
            <person name="Paez-Espino D."/>
            <person name="Jungbluth S."/>
            <person name="Walsh D.A."/>
            <person name="Denef V.J."/>
            <person name="McMahon K.D."/>
            <person name="Konstantinidis K.T."/>
            <person name="Eloe-Fadrosh E.A."/>
            <person name="Kyrpides N.C."/>
            <person name="Woyke T."/>
        </authorList>
    </citation>
    <scope>NUCLEOTIDE SEQUENCE</scope>
    <source>
        <strain evidence="1">GVMAG-S-1101161-73</strain>
    </source>
</reference>
<dbReference type="GO" id="GO:0006231">
    <property type="term" value="P:dTMP biosynthetic process"/>
    <property type="evidence" value="ECO:0007669"/>
    <property type="project" value="InterPro"/>
</dbReference>
<dbReference type="GO" id="GO:0050797">
    <property type="term" value="F:thymidylate synthase (FAD) activity"/>
    <property type="evidence" value="ECO:0007669"/>
    <property type="project" value="InterPro"/>
</dbReference>
<accession>A0A6C0APY8</accession>
<dbReference type="InterPro" id="IPR036098">
    <property type="entry name" value="Thymidylate_synthase_ThyX_sf"/>
</dbReference>
<name>A0A6C0APY8_9ZZZZ</name>
<dbReference type="GO" id="GO:0004799">
    <property type="term" value="F:thymidylate synthase activity"/>
    <property type="evidence" value="ECO:0007669"/>
    <property type="project" value="TreeGrafter"/>
</dbReference>
<protein>
    <recommendedName>
        <fullName evidence="2">Thymidylate synthase</fullName>
    </recommendedName>
</protein>
<dbReference type="Pfam" id="PF02511">
    <property type="entry name" value="Thy1"/>
    <property type="match status" value="1"/>
</dbReference>
<dbReference type="EMBL" id="MN740736">
    <property type="protein sequence ID" value="QHS81395.1"/>
    <property type="molecule type" value="Genomic_DNA"/>
</dbReference>
<dbReference type="PROSITE" id="PS51331">
    <property type="entry name" value="THYX"/>
    <property type="match status" value="1"/>
</dbReference>
<sequence>MPKVLSDGSGSIELLGTFGDDLTVVNAARVSFSKESKELVEADKKLINYLAKHNHVSPFFHPQVRLRIKMPIFVAREWYRHTVGFARNEVSRRYVDSEPECYLPELESIRARDPKLKQGSKATPTDKAEYAKSCMDDLTKTAVETYNALLAADVAPEVARMILPQSMHTEFIETASLYAYARLCKLRLSPDAQHEIRLYAEQLSKLLETQFPISWSALNAAI</sequence>
<organism evidence="1">
    <name type="scientific">viral metagenome</name>
    <dbReference type="NCBI Taxonomy" id="1070528"/>
    <lineage>
        <taxon>unclassified sequences</taxon>
        <taxon>metagenomes</taxon>
        <taxon>organismal metagenomes</taxon>
    </lineage>
</organism>
<dbReference type="CDD" id="cd20175">
    <property type="entry name" value="ThyX"/>
    <property type="match status" value="1"/>
</dbReference>